<dbReference type="Gene3D" id="2.60.40.3310">
    <property type="match status" value="1"/>
</dbReference>
<dbReference type="EMBL" id="JARJLM010000593">
    <property type="protein sequence ID" value="MDF3838442.1"/>
    <property type="molecule type" value="Genomic_DNA"/>
</dbReference>
<evidence type="ECO:0000256" key="2">
    <source>
        <dbReference type="SAM" id="Phobius"/>
    </source>
</evidence>
<dbReference type="InterPro" id="IPR008966">
    <property type="entry name" value="Adhesion_dom_sf"/>
</dbReference>
<protein>
    <submittedName>
        <fullName evidence="4">Fimbrial protein</fullName>
    </submittedName>
</protein>
<keyword evidence="1" id="KW-0732">Signal</keyword>
<dbReference type="Gene3D" id="2.60.40.1090">
    <property type="entry name" value="Fimbrial-type adhesion domain"/>
    <property type="match status" value="1"/>
</dbReference>
<dbReference type="Pfam" id="PF00419">
    <property type="entry name" value="Fimbrial"/>
    <property type="match status" value="1"/>
</dbReference>
<dbReference type="PANTHER" id="PTHR33420">
    <property type="entry name" value="FIMBRIAL SUBUNIT ELFA-RELATED"/>
    <property type="match status" value="1"/>
</dbReference>
<sequence>MAYSLPETATRQRYTLFRNGIDLQMMYAMTAPSLAREPRASSPNIRRFVICVKTAILLCLATSCAPALAFLTCVTSYSALTFTLPTGAYAIPRDKPTGTRITPFTSFQTNYPNVWSCTETMGNTFVGPVYQSLLSSSGQTYSENGVTYQVFNTNLAGVGLIMQIGSNLPSGWYGQSGLNSTGWQSYGSIASSSAFFNYVFGPGMAFAFVKTGPITPGTVSLGAIAHIGMSERPIANVSNILPVTVTGNPVFTVLACTTPNITVNLGTHRASEFSGPNTFTSSVNFNLALNNCPTGMNTIRYQVDAVTPIVNAQNSVVALDASSTASGVGLQLLNGSGTPFPLGSAQTFSGYNSGTGGSYTIPFRARYYQTGSAVGPGRANSVMTFTMTYQ</sequence>
<dbReference type="RefSeq" id="WP_276268397.1">
    <property type="nucleotide sequence ID" value="NZ_JARJLM010000593.1"/>
</dbReference>
<dbReference type="SUPFAM" id="SSF49401">
    <property type="entry name" value="Bacterial adhesins"/>
    <property type="match status" value="1"/>
</dbReference>
<gene>
    <name evidence="4" type="ORF">P3W85_36745</name>
</gene>
<keyword evidence="2" id="KW-0472">Membrane</keyword>
<evidence type="ECO:0000256" key="1">
    <source>
        <dbReference type="ARBA" id="ARBA00022729"/>
    </source>
</evidence>
<feature type="transmembrane region" description="Helical" evidence="2">
    <location>
        <begin position="48"/>
        <end position="71"/>
    </location>
</feature>
<dbReference type="InterPro" id="IPR050263">
    <property type="entry name" value="Bact_Fimbrial_Adh_Pro"/>
</dbReference>
<feature type="domain" description="Fimbrial-type adhesion" evidence="3">
    <location>
        <begin position="259"/>
        <end position="390"/>
    </location>
</feature>
<comment type="caution">
    <text evidence="4">The sequence shown here is derived from an EMBL/GenBank/DDBJ whole genome shotgun (WGS) entry which is preliminary data.</text>
</comment>
<accession>A0ABT6B0N5</accession>
<dbReference type="InterPro" id="IPR000259">
    <property type="entry name" value="Adhesion_dom_fimbrial"/>
</dbReference>
<dbReference type="PANTHER" id="PTHR33420:SF3">
    <property type="entry name" value="FIMBRIAL SUBUNIT ELFA"/>
    <property type="match status" value="1"/>
</dbReference>
<evidence type="ECO:0000313" key="4">
    <source>
        <dbReference type="EMBL" id="MDF3838442.1"/>
    </source>
</evidence>
<keyword evidence="5" id="KW-1185">Reference proteome</keyword>
<organism evidence="4 5">
    <name type="scientific">Cupriavidus basilensis</name>
    <dbReference type="NCBI Taxonomy" id="68895"/>
    <lineage>
        <taxon>Bacteria</taxon>
        <taxon>Pseudomonadati</taxon>
        <taxon>Pseudomonadota</taxon>
        <taxon>Betaproteobacteria</taxon>
        <taxon>Burkholderiales</taxon>
        <taxon>Burkholderiaceae</taxon>
        <taxon>Cupriavidus</taxon>
    </lineage>
</organism>
<proteinExistence type="predicted"/>
<keyword evidence="2" id="KW-0812">Transmembrane</keyword>
<dbReference type="InterPro" id="IPR036937">
    <property type="entry name" value="Adhesion_dom_fimbrial_sf"/>
</dbReference>
<reference evidence="4 5" key="1">
    <citation type="submission" date="2023-03" db="EMBL/GenBank/DDBJ databases">
        <title>Draft assemblies of triclosan tolerant bacteria isolated from returned activated sludge.</title>
        <authorList>
            <person name="Van Hamelsveld S."/>
        </authorList>
    </citation>
    <scope>NUCLEOTIDE SEQUENCE [LARGE SCALE GENOMIC DNA]</scope>
    <source>
        <strain evidence="4 5">GW210010_S58</strain>
    </source>
</reference>
<name>A0ABT6B0N5_9BURK</name>
<evidence type="ECO:0000313" key="5">
    <source>
        <dbReference type="Proteomes" id="UP001216674"/>
    </source>
</evidence>
<dbReference type="Proteomes" id="UP001216674">
    <property type="component" value="Unassembled WGS sequence"/>
</dbReference>
<evidence type="ECO:0000259" key="3">
    <source>
        <dbReference type="Pfam" id="PF00419"/>
    </source>
</evidence>
<keyword evidence="2" id="KW-1133">Transmembrane helix</keyword>